<proteinExistence type="inferred from homology"/>
<dbReference type="Pfam" id="PF13193">
    <property type="entry name" value="AMP-binding_C"/>
    <property type="match status" value="1"/>
</dbReference>
<comment type="similarity">
    <text evidence="1">Belongs to the ATP-dependent AMP-binding enzyme family.</text>
</comment>
<dbReference type="InterPro" id="IPR045851">
    <property type="entry name" value="AMP-bd_C_sf"/>
</dbReference>
<dbReference type="InterPro" id="IPR020845">
    <property type="entry name" value="AMP-binding_CS"/>
</dbReference>
<dbReference type="Gene3D" id="3.40.50.12780">
    <property type="entry name" value="N-terminal domain of ligase-like"/>
    <property type="match status" value="1"/>
</dbReference>
<evidence type="ECO:0000259" key="4">
    <source>
        <dbReference type="Pfam" id="PF13193"/>
    </source>
</evidence>
<accession>E0I5B8</accession>
<name>E0I5B8_9BACL</name>
<dbReference type="OrthoDB" id="9762242at2"/>
<dbReference type="InterPro" id="IPR000873">
    <property type="entry name" value="AMP-dep_synth/lig_dom"/>
</dbReference>
<organism evidence="5 6">
    <name type="scientific">Paenibacillus curdlanolyticus YK9</name>
    <dbReference type="NCBI Taxonomy" id="717606"/>
    <lineage>
        <taxon>Bacteria</taxon>
        <taxon>Bacillati</taxon>
        <taxon>Bacillota</taxon>
        <taxon>Bacilli</taxon>
        <taxon>Bacillales</taxon>
        <taxon>Paenibacillaceae</taxon>
        <taxon>Paenibacillus</taxon>
    </lineage>
</organism>
<dbReference type="RefSeq" id="WP_006036855.1">
    <property type="nucleotide sequence ID" value="NZ_AEDD01000002.1"/>
</dbReference>
<gene>
    <name evidence="5" type="ORF">PaecuDRAFT_0840</name>
</gene>
<dbReference type="STRING" id="717606.PaecuDRAFT_0840"/>
<dbReference type="Pfam" id="PF00501">
    <property type="entry name" value="AMP-binding"/>
    <property type="match status" value="1"/>
</dbReference>
<dbReference type="SUPFAM" id="SSF56801">
    <property type="entry name" value="Acetyl-CoA synthetase-like"/>
    <property type="match status" value="1"/>
</dbReference>
<evidence type="ECO:0000256" key="1">
    <source>
        <dbReference type="ARBA" id="ARBA00006432"/>
    </source>
</evidence>
<dbReference type="Gene3D" id="3.30.300.30">
    <property type="match status" value="1"/>
</dbReference>
<dbReference type="eggNOG" id="COG0318">
    <property type="taxonomic scope" value="Bacteria"/>
</dbReference>
<reference evidence="5 6" key="1">
    <citation type="submission" date="2010-07" db="EMBL/GenBank/DDBJ databases">
        <title>The draft genome of Paenibacillus curdlanolyticus YK9.</title>
        <authorList>
            <consortium name="US DOE Joint Genome Institute (JGI-PGF)"/>
            <person name="Lucas S."/>
            <person name="Copeland A."/>
            <person name="Lapidus A."/>
            <person name="Cheng J.-F."/>
            <person name="Bruce D."/>
            <person name="Goodwin L."/>
            <person name="Pitluck S."/>
            <person name="Land M.L."/>
            <person name="Hauser L."/>
            <person name="Chang Y.-J."/>
            <person name="Jeffries C."/>
            <person name="Anderson I.J."/>
            <person name="Johnson E."/>
            <person name="Loganathan U."/>
            <person name="Mulhopadhyay B."/>
            <person name="Kyrpides N."/>
            <person name="Woyke T.J."/>
        </authorList>
    </citation>
    <scope>NUCLEOTIDE SEQUENCE [LARGE SCALE GENOMIC DNA]</scope>
    <source>
        <strain evidence="5 6">YK9</strain>
    </source>
</reference>
<dbReference type="InterPro" id="IPR042099">
    <property type="entry name" value="ANL_N_sf"/>
</dbReference>
<dbReference type="PANTHER" id="PTHR43201:SF5">
    <property type="entry name" value="MEDIUM-CHAIN ACYL-COA LIGASE ACSF2, MITOCHONDRIAL"/>
    <property type="match status" value="1"/>
</dbReference>
<evidence type="ECO:0000313" key="6">
    <source>
        <dbReference type="Proteomes" id="UP000005387"/>
    </source>
</evidence>
<dbReference type="Proteomes" id="UP000005387">
    <property type="component" value="Unassembled WGS sequence"/>
</dbReference>
<dbReference type="GO" id="GO:0031956">
    <property type="term" value="F:medium-chain fatty acid-CoA ligase activity"/>
    <property type="evidence" value="ECO:0007669"/>
    <property type="project" value="TreeGrafter"/>
</dbReference>
<sequence length="528" mass="57644">MKHESLLQFFKRTARDDRGIYYESGEPAVTHWMSYAQMAEAAEQIANKLKHHKPRSRMMAAIWMEQTPACFIAFMATVFAGGIPIPIHAYYKKHEVEPILSRLKPDFLLTSASRSAEFLGEKGEGLSSGLADGPLLVDGETGDSLGTEQAHVQSSLDAENGFQAPPDTAVIFLSSGSTGVPKGIMLSHRNLISNVDAIQGYLKLTPEDRVLIAKSFGYSSTITGEWLLALEAGATINLTQGIFHPLQLVRLIRDYKTTFLCTVPSVLVPLLKTNRWDPEALRSLRQLIVVGGPVSPEHLVSLQKLLPWTSIMPCYGQTEASPRVTYLPAHRLADKPQSVGIAVDGVEISIYSNGIRAEIGVIGEVVVKGPNVMLGYWDDPAATSAVLSEHGLCTSDMGYLDEEGFLFIAGRKDNALNVGGHTFFAEAVEKQLSEHSLVQEAAVAGITDSVWGQRLVAVIVADLSCMDAEQARSELFAFCQTQLTSVQRPKAIYIAEQLPKTTTGKLDRKALQSIVKEWEYAANNSTRA</sequence>
<dbReference type="CDD" id="cd04433">
    <property type="entry name" value="AFD_class_I"/>
    <property type="match status" value="1"/>
</dbReference>
<evidence type="ECO:0000256" key="2">
    <source>
        <dbReference type="ARBA" id="ARBA00022598"/>
    </source>
</evidence>
<dbReference type="PANTHER" id="PTHR43201">
    <property type="entry name" value="ACYL-COA SYNTHETASE"/>
    <property type="match status" value="1"/>
</dbReference>
<dbReference type="InterPro" id="IPR025110">
    <property type="entry name" value="AMP-bd_C"/>
</dbReference>
<dbReference type="GO" id="GO:0006631">
    <property type="term" value="P:fatty acid metabolic process"/>
    <property type="evidence" value="ECO:0007669"/>
    <property type="project" value="TreeGrafter"/>
</dbReference>
<feature type="domain" description="AMP-binding enzyme C-terminal" evidence="4">
    <location>
        <begin position="428"/>
        <end position="505"/>
    </location>
</feature>
<keyword evidence="6" id="KW-1185">Reference proteome</keyword>
<dbReference type="AlphaFoldDB" id="E0I5B8"/>
<evidence type="ECO:0000313" key="5">
    <source>
        <dbReference type="EMBL" id="EFM12160.1"/>
    </source>
</evidence>
<dbReference type="PROSITE" id="PS00455">
    <property type="entry name" value="AMP_BINDING"/>
    <property type="match status" value="1"/>
</dbReference>
<protein>
    <submittedName>
        <fullName evidence="5">AMP-dependent synthetase and ligase</fullName>
    </submittedName>
</protein>
<dbReference type="EMBL" id="AEDD01000002">
    <property type="protein sequence ID" value="EFM12160.1"/>
    <property type="molecule type" value="Genomic_DNA"/>
</dbReference>
<feature type="domain" description="AMP-dependent synthetase/ligase" evidence="3">
    <location>
        <begin position="30"/>
        <end position="377"/>
    </location>
</feature>
<evidence type="ECO:0000259" key="3">
    <source>
        <dbReference type="Pfam" id="PF00501"/>
    </source>
</evidence>
<keyword evidence="2 5" id="KW-0436">Ligase</keyword>